<dbReference type="PRINTS" id="PR00455">
    <property type="entry name" value="HTHTETR"/>
</dbReference>
<evidence type="ECO:0000256" key="3">
    <source>
        <dbReference type="ARBA" id="ARBA00023163"/>
    </source>
</evidence>
<evidence type="ECO:0000259" key="5">
    <source>
        <dbReference type="PROSITE" id="PS50977"/>
    </source>
</evidence>
<evidence type="ECO:0000313" key="6">
    <source>
        <dbReference type="EMBL" id="BDZ48563.1"/>
    </source>
</evidence>
<dbReference type="SUPFAM" id="SSF48498">
    <property type="entry name" value="Tetracyclin repressor-like, C-terminal domain"/>
    <property type="match status" value="1"/>
</dbReference>
<dbReference type="RefSeq" id="WP_286345524.1">
    <property type="nucleotide sequence ID" value="NZ_AP027732.1"/>
</dbReference>
<keyword evidence="7" id="KW-1185">Reference proteome</keyword>
<accession>A0ABM8GJK6</accession>
<dbReference type="Gene3D" id="1.10.357.10">
    <property type="entry name" value="Tetracycline Repressor, domain 2"/>
    <property type="match status" value="1"/>
</dbReference>
<dbReference type="SUPFAM" id="SSF46689">
    <property type="entry name" value="Homeodomain-like"/>
    <property type="match status" value="1"/>
</dbReference>
<dbReference type="InterPro" id="IPR050109">
    <property type="entry name" value="HTH-type_TetR-like_transc_reg"/>
</dbReference>
<keyword evidence="3" id="KW-0804">Transcription</keyword>
<sequence length="196" mass="21198">MSEPSPTRPRSERARTAILAATRDLVAEVGYEQMSIEGIAARAHVGKQTIYRWWKSKSAILAECVLEGLILPSRELPPDTGDLRDDLLVWFRGALHELGDPANASLLRGLVSAAADDPDLAAVLYERLTGPQEASMAARLREAEADGEIDSALTSTAVIEMLFGTIVYRILSRLDVGPDLADGLIDTLFDGLRGAK</sequence>
<protein>
    <submittedName>
        <fullName evidence="6">TetR family transcriptional regulator</fullName>
    </submittedName>
</protein>
<keyword evidence="1" id="KW-0805">Transcription regulation</keyword>
<dbReference type="InterPro" id="IPR009057">
    <property type="entry name" value="Homeodomain-like_sf"/>
</dbReference>
<dbReference type="InterPro" id="IPR036271">
    <property type="entry name" value="Tet_transcr_reg_TetR-rel_C_sf"/>
</dbReference>
<gene>
    <name evidence="6" type="ORF">GCM10025867_08040</name>
</gene>
<organism evidence="6 7">
    <name type="scientific">Frondihabitans sucicola</name>
    <dbReference type="NCBI Taxonomy" id="1268041"/>
    <lineage>
        <taxon>Bacteria</taxon>
        <taxon>Bacillati</taxon>
        <taxon>Actinomycetota</taxon>
        <taxon>Actinomycetes</taxon>
        <taxon>Micrococcales</taxon>
        <taxon>Microbacteriaceae</taxon>
        <taxon>Frondihabitans</taxon>
    </lineage>
</organism>
<dbReference type="PROSITE" id="PS50977">
    <property type="entry name" value="HTH_TETR_2"/>
    <property type="match status" value="1"/>
</dbReference>
<evidence type="ECO:0000256" key="1">
    <source>
        <dbReference type="ARBA" id="ARBA00023015"/>
    </source>
</evidence>
<dbReference type="EMBL" id="AP027732">
    <property type="protein sequence ID" value="BDZ48563.1"/>
    <property type="molecule type" value="Genomic_DNA"/>
</dbReference>
<evidence type="ECO:0000256" key="4">
    <source>
        <dbReference type="PROSITE-ProRule" id="PRU00335"/>
    </source>
</evidence>
<dbReference type="InterPro" id="IPR001647">
    <property type="entry name" value="HTH_TetR"/>
</dbReference>
<feature type="DNA-binding region" description="H-T-H motif" evidence="4">
    <location>
        <begin position="35"/>
        <end position="54"/>
    </location>
</feature>
<feature type="domain" description="HTH tetR-type" evidence="5">
    <location>
        <begin position="12"/>
        <end position="72"/>
    </location>
</feature>
<dbReference type="Proteomes" id="UP001321486">
    <property type="component" value="Chromosome"/>
</dbReference>
<dbReference type="Pfam" id="PF00440">
    <property type="entry name" value="TetR_N"/>
    <property type="match status" value="1"/>
</dbReference>
<dbReference type="PANTHER" id="PTHR30055:SF148">
    <property type="entry name" value="TETR-FAMILY TRANSCRIPTIONAL REGULATOR"/>
    <property type="match status" value="1"/>
</dbReference>
<name>A0ABM8GJK6_9MICO</name>
<dbReference type="Pfam" id="PF16859">
    <property type="entry name" value="TetR_C_11"/>
    <property type="match status" value="1"/>
</dbReference>
<evidence type="ECO:0000313" key="7">
    <source>
        <dbReference type="Proteomes" id="UP001321486"/>
    </source>
</evidence>
<dbReference type="Gene3D" id="1.10.10.60">
    <property type="entry name" value="Homeodomain-like"/>
    <property type="match status" value="1"/>
</dbReference>
<dbReference type="InterPro" id="IPR011075">
    <property type="entry name" value="TetR_C"/>
</dbReference>
<proteinExistence type="predicted"/>
<keyword evidence="2 4" id="KW-0238">DNA-binding</keyword>
<dbReference type="PANTHER" id="PTHR30055">
    <property type="entry name" value="HTH-TYPE TRANSCRIPTIONAL REGULATOR RUTR"/>
    <property type="match status" value="1"/>
</dbReference>
<reference evidence="7" key="1">
    <citation type="journal article" date="2019" name="Int. J. Syst. Evol. Microbiol.">
        <title>The Global Catalogue of Microorganisms (GCM) 10K type strain sequencing project: providing services to taxonomists for standard genome sequencing and annotation.</title>
        <authorList>
            <consortium name="The Broad Institute Genomics Platform"/>
            <consortium name="The Broad Institute Genome Sequencing Center for Infectious Disease"/>
            <person name="Wu L."/>
            <person name="Ma J."/>
        </authorList>
    </citation>
    <scope>NUCLEOTIDE SEQUENCE [LARGE SCALE GENOMIC DNA]</scope>
    <source>
        <strain evidence="7">NBRC 108728</strain>
    </source>
</reference>
<evidence type="ECO:0000256" key="2">
    <source>
        <dbReference type="ARBA" id="ARBA00023125"/>
    </source>
</evidence>